<organism evidence="7 8">
    <name type="scientific">Popillia japonica</name>
    <name type="common">Japanese beetle</name>
    <dbReference type="NCBI Taxonomy" id="7064"/>
    <lineage>
        <taxon>Eukaryota</taxon>
        <taxon>Metazoa</taxon>
        <taxon>Ecdysozoa</taxon>
        <taxon>Arthropoda</taxon>
        <taxon>Hexapoda</taxon>
        <taxon>Insecta</taxon>
        <taxon>Pterygota</taxon>
        <taxon>Neoptera</taxon>
        <taxon>Endopterygota</taxon>
        <taxon>Coleoptera</taxon>
        <taxon>Polyphaga</taxon>
        <taxon>Scarabaeiformia</taxon>
        <taxon>Scarabaeidae</taxon>
        <taxon>Rutelinae</taxon>
        <taxon>Popillia</taxon>
    </lineage>
</organism>
<dbReference type="InterPro" id="IPR013083">
    <property type="entry name" value="Znf_RING/FYVE/PHD"/>
</dbReference>
<dbReference type="CDD" id="cd15517">
    <property type="entry name" value="PHD_TCF19_like"/>
    <property type="match status" value="1"/>
</dbReference>
<keyword evidence="8" id="KW-1185">Reference proteome</keyword>
<dbReference type="SMART" id="SM00249">
    <property type="entry name" value="PHD"/>
    <property type="match status" value="1"/>
</dbReference>
<reference evidence="7 8" key="1">
    <citation type="journal article" date="2024" name="BMC Genomics">
        <title>De novo assembly and annotation of Popillia japonica's genome with initial clues to its potential as an invasive pest.</title>
        <authorList>
            <person name="Cucini C."/>
            <person name="Boschi S."/>
            <person name="Funari R."/>
            <person name="Cardaioli E."/>
            <person name="Iannotti N."/>
            <person name="Marturano G."/>
            <person name="Paoli F."/>
            <person name="Bruttini M."/>
            <person name="Carapelli A."/>
            <person name="Frati F."/>
            <person name="Nardi F."/>
        </authorList>
    </citation>
    <scope>NUCLEOTIDE SEQUENCE [LARGE SCALE GENOMIC DNA]</scope>
    <source>
        <strain evidence="7">DMR45628</strain>
    </source>
</reference>
<dbReference type="PROSITE" id="PS50016">
    <property type="entry name" value="ZF_PHD_2"/>
    <property type="match status" value="1"/>
</dbReference>
<evidence type="ECO:0000256" key="1">
    <source>
        <dbReference type="ARBA" id="ARBA00022723"/>
    </source>
</evidence>
<dbReference type="Gene3D" id="3.30.40.10">
    <property type="entry name" value="Zinc/RING finger domain, C3HC4 (zinc finger)"/>
    <property type="match status" value="1"/>
</dbReference>
<keyword evidence="3" id="KW-0862">Zinc</keyword>
<dbReference type="GO" id="GO:0008270">
    <property type="term" value="F:zinc ion binding"/>
    <property type="evidence" value="ECO:0007669"/>
    <property type="project" value="UniProtKB-KW"/>
</dbReference>
<feature type="compositionally biased region" description="Low complexity" evidence="5">
    <location>
        <begin position="138"/>
        <end position="158"/>
    </location>
</feature>
<dbReference type="SUPFAM" id="SSF57903">
    <property type="entry name" value="FYVE/PHD zinc finger"/>
    <property type="match status" value="1"/>
</dbReference>
<comment type="caution">
    <text evidence="7">The sequence shown here is derived from an EMBL/GenBank/DDBJ whole genome shotgun (WGS) entry which is preliminary data.</text>
</comment>
<sequence length="298" mass="33677">MRTAMRAVTNNNLSTNAAAKQYSTPEPTLRQYLKKHRAENFPQNAGRFKPTFTENQLLELKEYVTQIDQRAFGLTKKQFGSIVFDYAVHHGVAHRFNVNKKKAGRAFCEAIAKPVIPDVSSKSNLPTDILTTDAGLDTTPSTVVHPTPSTSSCSQQSPISTKQFYSKSTGLPPFPIAQAKTTKRKISKLPSLVISSTPVKTALERVAEEKLEKERKRIERNEKLLLLLSFTVEYIDNDDDNDPLNLENEKLCIICDDSGKDNELWFRCFKCSKWAHAECTGLNQKEAKHKTWFCDFCN</sequence>
<evidence type="ECO:0000313" key="8">
    <source>
        <dbReference type="Proteomes" id="UP001458880"/>
    </source>
</evidence>
<evidence type="ECO:0000256" key="2">
    <source>
        <dbReference type="ARBA" id="ARBA00022771"/>
    </source>
</evidence>
<gene>
    <name evidence="7" type="ORF">QE152_g18099</name>
</gene>
<feature type="domain" description="PHD-type" evidence="6">
    <location>
        <begin position="249"/>
        <end position="298"/>
    </location>
</feature>
<feature type="region of interest" description="Disordered" evidence="5">
    <location>
        <begin position="136"/>
        <end position="158"/>
    </location>
</feature>
<dbReference type="Pfam" id="PF00628">
    <property type="entry name" value="PHD"/>
    <property type="match status" value="1"/>
</dbReference>
<evidence type="ECO:0000259" key="6">
    <source>
        <dbReference type="PROSITE" id="PS50016"/>
    </source>
</evidence>
<name>A0AAW1L4U1_POPJA</name>
<dbReference type="AlphaFoldDB" id="A0AAW1L4U1"/>
<dbReference type="InterPro" id="IPR011011">
    <property type="entry name" value="Znf_FYVE_PHD"/>
</dbReference>
<keyword evidence="2 4" id="KW-0863">Zinc-finger</keyword>
<evidence type="ECO:0000256" key="4">
    <source>
        <dbReference type="PROSITE-ProRule" id="PRU00146"/>
    </source>
</evidence>
<dbReference type="Gene3D" id="1.10.10.60">
    <property type="entry name" value="Homeodomain-like"/>
    <property type="match status" value="1"/>
</dbReference>
<protein>
    <recommendedName>
        <fullName evidence="6">PHD-type domain-containing protein</fullName>
    </recommendedName>
</protein>
<evidence type="ECO:0000313" key="7">
    <source>
        <dbReference type="EMBL" id="KAK9728358.1"/>
    </source>
</evidence>
<dbReference type="Proteomes" id="UP001458880">
    <property type="component" value="Unassembled WGS sequence"/>
</dbReference>
<keyword evidence="1" id="KW-0479">Metal-binding</keyword>
<dbReference type="InterPro" id="IPR001965">
    <property type="entry name" value="Znf_PHD"/>
</dbReference>
<accession>A0AAW1L4U1</accession>
<proteinExistence type="predicted"/>
<evidence type="ECO:0000256" key="5">
    <source>
        <dbReference type="SAM" id="MobiDB-lite"/>
    </source>
</evidence>
<dbReference type="InterPro" id="IPR019787">
    <property type="entry name" value="Znf_PHD-finger"/>
</dbReference>
<evidence type="ECO:0000256" key="3">
    <source>
        <dbReference type="ARBA" id="ARBA00022833"/>
    </source>
</evidence>
<dbReference type="EMBL" id="JASPKY010000171">
    <property type="protein sequence ID" value="KAK9728358.1"/>
    <property type="molecule type" value="Genomic_DNA"/>
</dbReference>